<keyword evidence="3" id="KW-1185">Reference proteome</keyword>
<gene>
    <name evidence="2" type="primary">phaP</name>
    <name evidence="2" type="ORF">FAZ98_21745</name>
</gene>
<evidence type="ECO:0000259" key="1">
    <source>
        <dbReference type="Pfam" id="PF09361"/>
    </source>
</evidence>
<accession>A0A7Z2GMJ7</accession>
<evidence type="ECO:0000313" key="2">
    <source>
        <dbReference type="EMBL" id="QGZ64346.1"/>
    </source>
</evidence>
<dbReference type="InterPro" id="IPR010127">
    <property type="entry name" value="Phasin_subfam-1"/>
</dbReference>
<dbReference type="PRINTS" id="PR00833">
    <property type="entry name" value="POAALLERGEN"/>
</dbReference>
<dbReference type="EMBL" id="CP046914">
    <property type="protein sequence ID" value="QGZ64346.1"/>
    <property type="molecule type" value="Genomic_DNA"/>
</dbReference>
<dbReference type="Proteomes" id="UP000433577">
    <property type="component" value="Chromosome 2"/>
</dbReference>
<dbReference type="OrthoDB" id="5298576at2"/>
<dbReference type="RefSeq" id="WP_158953684.1">
    <property type="nucleotide sequence ID" value="NZ_CP046914.1"/>
</dbReference>
<protein>
    <submittedName>
        <fullName evidence="2">TIGR01841 family phasin</fullName>
    </submittedName>
</protein>
<evidence type="ECO:0000313" key="3">
    <source>
        <dbReference type="Proteomes" id="UP000433577"/>
    </source>
</evidence>
<dbReference type="InterPro" id="IPR018968">
    <property type="entry name" value="Phasin"/>
</dbReference>
<organism evidence="2 3">
    <name type="scientific">Paraburkholderia acidisoli</name>
    <dbReference type="NCBI Taxonomy" id="2571748"/>
    <lineage>
        <taxon>Bacteria</taxon>
        <taxon>Pseudomonadati</taxon>
        <taxon>Pseudomonadota</taxon>
        <taxon>Betaproteobacteria</taxon>
        <taxon>Burkholderiales</taxon>
        <taxon>Burkholderiaceae</taxon>
        <taxon>Paraburkholderia</taxon>
    </lineage>
</organism>
<name>A0A7Z2GMJ7_9BURK</name>
<reference evidence="2 3" key="1">
    <citation type="submission" date="2019-12" db="EMBL/GenBank/DDBJ databases">
        <title>Paraburkholderia acidiphila 7Q-K02 sp. nov and Paraburkholderia acidisoli DHF22 sp. nov., two strains isolated from forest soil.</title>
        <authorList>
            <person name="Gao Z."/>
            <person name="Qiu L."/>
        </authorList>
    </citation>
    <scope>NUCLEOTIDE SEQUENCE [LARGE SCALE GENOMIC DNA]</scope>
    <source>
        <strain evidence="2 3">DHF22</strain>
    </source>
</reference>
<dbReference type="Pfam" id="PF09361">
    <property type="entry name" value="Phasin_2"/>
    <property type="match status" value="1"/>
</dbReference>
<dbReference type="NCBIfam" id="TIGR01841">
    <property type="entry name" value="phasin"/>
    <property type="match status" value="1"/>
</dbReference>
<sequence length="188" mass="19227">MNLPTPEQFAATQKAGFDALFGLTSKAFEGAIKLAELNIQTARTAFAEGQENAQRAFSAKDPQGFFAAQAGLAQPAAEQALAYGRSVYDIVSSTQAEFASAAQAQYEQQQRTLEALVDNAAKNAPAGSEAAVAAIKTAINAASSAVDSVNKAAKQAVEFAETNLDAAGKAATKAVAQASARAAKQAAV</sequence>
<dbReference type="AlphaFoldDB" id="A0A7Z2GMJ7"/>
<dbReference type="KEGG" id="pacs:FAZ98_21745"/>
<proteinExistence type="predicted"/>
<feature type="domain" description="Phasin" evidence="1">
    <location>
        <begin position="7"/>
        <end position="106"/>
    </location>
</feature>